<protein>
    <recommendedName>
        <fullName evidence="4">Fatty acid hydroxylase</fullName>
    </recommendedName>
</protein>
<comment type="caution">
    <text evidence="2">The sequence shown here is derived from an EMBL/GenBank/DDBJ whole genome shotgun (WGS) entry which is preliminary data.</text>
</comment>
<name>A0ABQ1VZI6_9BACL</name>
<reference evidence="3" key="1">
    <citation type="journal article" date="2019" name="Int. J. Syst. Evol. Microbiol.">
        <title>The Global Catalogue of Microorganisms (GCM) 10K type strain sequencing project: providing services to taxonomists for standard genome sequencing and annotation.</title>
        <authorList>
            <consortium name="The Broad Institute Genomics Platform"/>
            <consortium name="The Broad Institute Genome Sequencing Center for Infectious Disease"/>
            <person name="Wu L."/>
            <person name="Ma J."/>
        </authorList>
    </citation>
    <scope>NUCLEOTIDE SEQUENCE [LARGE SCALE GENOMIC DNA]</scope>
    <source>
        <strain evidence="3">CGMCC 1.15420</strain>
    </source>
</reference>
<evidence type="ECO:0000256" key="1">
    <source>
        <dbReference type="SAM" id="Phobius"/>
    </source>
</evidence>
<organism evidence="2 3">
    <name type="scientific">Paenibacillus aceti</name>
    <dbReference type="NCBI Taxonomy" id="1820010"/>
    <lineage>
        <taxon>Bacteria</taxon>
        <taxon>Bacillati</taxon>
        <taxon>Bacillota</taxon>
        <taxon>Bacilli</taxon>
        <taxon>Bacillales</taxon>
        <taxon>Paenibacillaceae</taxon>
        <taxon>Paenibacillus</taxon>
    </lineage>
</organism>
<feature type="transmembrane region" description="Helical" evidence="1">
    <location>
        <begin position="36"/>
        <end position="55"/>
    </location>
</feature>
<accession>A0ABQ1VZI6</accession>
<feature type="transmembrane region" description="Helical" evidence="1">
    <location>
        <begin position="9"/>
        <end position="30"/>
    </location>
</feature>
<keyword evidence="3" id="KW-1185">Reference proteome</keyword>
<keyword evidence="1" id="KW-0812">Transmembrane</keyword>
<sequence>MKAKYVKEYFLFPDISIMCLIFLISFGFLIPNLTSIGLWIALVVGMAAYSAAEYFTHRFLFHMRTPKKPFFLKILKRLHYDHHASPNDLHLLFLPLWYSLPNMAIAGAAAYLITSSLVITIAFIDGVILFLLFYEMEALYRPSSSQPNLPLGALDEESPPMASLQERELLVWCHKPGV</sequence>
<evidence type="ECO:0000313" key="2">
    <source>
        <dbReference type="EMBL" id="GGG07066.1"/>
    </source>
</evidence>
<dbReference type="Proteomes" id="UP000608420">
    <property type="component" value="Unassembled WGS sequence"/>
</dbReference>
<keyword evidence="1" id="KW-0472">Membrane</keyword>
<evidence type="ECO:0008006" key="4">
    <source>
        <dbReference type="Google" id="ProtNLM"/>
    </source>
</evidence>
<gene>
    <name evidence="2" type="ORF">GCM10010913_31100</name>
</gene>
<keyword evidence="1" id="KW-1133">Transmembrane helix</keyword>
<proteinExistence type="predicted"/>
<evidence type="ECO:0000313" key="3">
    <source>
        <dbReference type="Proteomes" id="UP000608420"/>
    </source>
</evidence>
<dbReference type="EMBL" id="BMIW01000023">
    <property type="protein sequence ID" value="GGG07066.1"/>
    <property type="molecule type" value="Genomic_DNA"/>
</dbReference>
<feature type="transmembrane region" description="Helical" evidence="1">
    <location>
        <begin position="117"/>
        <end position="134"/>
    </location>
</feature>